<dbReference type="EMBL" id="JACEIK010005385">
    <property type="protein sequence ID" value="MCE0481388.1"/>
    <property type="molecule type" value="Genomic_DNA"/>
</dbReference>
<feature type="compositionally biased region" description="Polar residues" evidence="1">
    <location>
        <begin position="43"/>
        <end position="68"/>
    </location>
</feature>
<protein>
    <submittedName>
        <fullName evidence="2">Uncharacterized protein</fullName>
    </submittedName>
</protein>
<comment type="caution">
    <text evidence="2">The sequence shown here is derived from an EMBL/GenBank/DDBJ whole genome shotgun (WGS) entry which is preliminary data.</text>
</comment>
<evidence type="ECO:0000313" key="3">
    <source>
        <dbReference type="Proteomes" id="UP000823775"/>
    </source>
</evidence>
<dbReference type="Proteomes" id="UP000823775">
    <property type="component" value="Unassembled WGS sequence"/>
</dbReference>
<keyword evidence="3" id="KW-1185">Reference proteome</keyword>
<name>A0ABS8VP63_DATST</name>
<feature type="compositionally biased region" description="Basic and acidic residues" evidence="1">
    <location>
        <begin position="1"/>
        <end position="21"/>
    </location>
</feature>
<accession>A0ABS8VP63</accession>
<reference evidence="2 3" key="1">
    <citation type="journal article" date="2021" name="BMC Genomics">
        <title>Datura genome reveals duplications of psychoactive alkaloid biosynthetic genes and high mutation rate following tissue culture.</title>
        <authorList>
            <person name="Rajewski A."/>
            <person name="Carter-House D."/>
            <person name="Stajich J."/>
            <person name="Litt A."/>
        </authorList>
    </citation>
    <scope>NUCLEOTIDE SEQUENCE [LARGE SCALE GENOMIC DNA]</scope>
    <source>
        <strain evidence="2">AR-01</strain>
    </source>
</reference>
<gene>
    <name evidence="2" type="ORF">HAX54_039091</name>
</gene>
<evidence type="ECO:0000313" key="2">
    <source>
        <dbReference type="EMBL" id="MCE0481388.1"/>
    </source>
</evidence>
<organism evidence="2 3">
    <name type="scientific">Datura stramonium</name>
    <name type="common">Jimsonweed</name>
    <name type="synonym">Common thornapple</name>
    <dbReference type="NCBI Taxonomy" id="4076"/>
    <lineage>
        <taxon>Eukaryota</taxon>
        <taxon>Viridiplantae</taxon>
        <taxon>Streptophyta</taxon>
        <taxon>Embryophyta</taxon>
        <taxon>Tracheophyta</taxon>
        <taxon>Spermatophyta</taxon>
        <taxon>Magnoliopsida</taxon>
        <taxon>eudicotyledons</taxon>
        <taxon>Gunneridae</taxon>
        <taxon>Pentapetalae</taxon>
        <taxon>asterids</taxon>
        <taxon>lamiids</taxon>
        <taxon>Solanales</taxon>
        <taxon>Solanaceae</taxon>
        <taxon>Solanoideae</taxon>
        <taxon>Datureae</taxon>
        <taxon>Datura</taxon>
    </lineage>
</organism>
<sequence>YLEEDNKKHQKEHKSNKDKIAGNETAQQRNGNGNRTFFRKRSSGLTQSISHAPSPGNRSDQRSQTQGTPRHPPYGKYGK</sequence>
<evidence type="ECO:0000256" key="1">
    <source>
        <dbReference type="SAM" id="MobiDB-lite"/>
    </source>
</evidence>
<feature type="compositionally biased region" description="Polar residues" evidence="1">
    <location>
        <begin position="24"/>
        <end position="35"/>
    </location>
</feature>
<feature type="region of interest" description="Disordered" evidence="1">
    <location>
        <begin position="1"/>
        <end position="79"/>
    </location>
</feature>
<proteinExistence type="predicted"/>
<feature type="non-terminal residue" evidence="2">
    <location>
        <position position="1"/>
    </location>
</feature>